<dbReference type="PRINTS" id="PR01866">
    <property type="entry name" value="APOPREGMCL1"/>
</dbReference>
<evidence type="ECO:0000256" key="7">
    <source>
        <dbReference type="ARBA" id="ARBA00022490"/>
    </source>
</evidence>
<dbReference type="InterPro" id="IPR020717">
    <property type="entry name" value="Bcl2_BH1_motif_CS"/>
</dbReference>
<dbReference type="Gene3D" id="1.10.437.10">
    <property type="entry name" value="Blc2-like"/>
    <property type="match status" value="1"/>
</dbReference>
<feature type="region of interest" description="Disordered" evidence="18">
    <location>
        <begin position="1"/>
        <end position="154"/>
    </location>
</feature>
<keyword evidence="7" id="KW-0963">Cytoplasm</keyword>
<dbReference type="InterPro" id="IPR026298">
    <property type="entry name" value="Bcl-2_fam"/>
</dbReference>
<dbReference type="GO" id="GO:0005654">
    <property type="term" value="C:nucleoplasm"/>
    <property type="evidence" value="ECO:0007669"/>
    <property type="project" value="UniProtKB-SubCell"/>
</dbReference>
<proteinExistence type="inferred from homology"/>
<feature type="compositionally biased region" description="Basic residues" evidence="18">
    <location>
        <begin position="132"/>
        <end position="148"/>
    </location>
</feature>
<evidence type="ECO:0000256" key="2">
    <source>
        <dbReference type="ARBA" id="ARBA00004173"/>
    </source>
</evidence>
<name>A0A8C4U2H6_FALTI</name>
<dbReference type="PROSITE" id="PS50062">
    <property type="entry name" value="BCL2_FAMILY"/>
    <property type="match status" value="1"/>
</dbReference>
<evidence type="ECO:0000256" key="17">
    <source>
        <dbReference type="ARBA" id="ARBA00023242"/>
    </source>
</evidence>
<dbReference type="GO" id="GO:0030154">
    <property type="term" value="P:cell differentiation"/>
    <property type="evidence" value="ECO:0007669"/>
    <property type="project" value="UniProtKB-KW"/>
</dbReference>
<comment type="similarity">
    <text evidence="5">Belongs to the Bcl-2 family.</text>
</comment>
<keyword evidence="9" id="KW-0597">Phosphoprotein</keyword>
<feature type="region of interest" description="Disordered" evidence="18">
    <location>
        <begin position="250"/>
        <end position="290"/>
    </location>
</feature>
<evidence type="ECO:0000256" key="19">
    <source>
        <dbReference type="SAM" id="Phobius"/>
    </source>
</evidence>
<accession>A0A8C4U2H6</accession>
<dbReference type="PROSITE" id="PS01258">
    <property type="entry name" value="BH2"/>
    <property type="match status" value="1"/>
</dbReference>
<evidence type="ECO:0000256" key="5">
    <source>
        <dbReference type="ARBA" id="ARBA00009458"/>
    </source>
</evidence>
<dbReference type="OrthoDB" id="8932147at2759"/>
<evidence type="ECO:0000256" key="13">
    <source>
        <dbReference type="ARBA" id="ARBA00022843"/>
    </source>
</evidence>
<evidence type="ECO:0000256" key="11">
    <source>
        <dbReference type="ARBA" id="ARBA00022703"/>
    </source>
</evidence>
<feature type="compositionally biased region" description="Basic residues" evidence="18">
    <location>
        <begin position="114"/>
        <end position="124"/>
    </location>
</feature>
<dbReference type="PROSITE" id="PS01080">
    <property type="entry name" value="BH1"/>
    <property type="match status" value="1"/>
</dbReference>
<keyword evidence="13" id="KW-0832">Ubl conjugation</keyword>
<dbReference type="GO" id="GO:0005741">
    <property type="term" value="C:mitochondrial outer membrane"/>
    <property type="evidence" value="ECO:0007669"/>
    <property type="project" value="TreeGrafter"/>
</dbReference>
<evidence type="ECO:0000256" key="8">
    <source>
        <dbReference type="ARBA" id="ARBA00022499"/>
    </source>
</evidence>
<feature type="compositionally biased region" description="Basic residues" evidence="18">
    <location>
        <begin position="44"/>
        <end position="55"/>
    </location>
</feature>
<organism evidence="21 22">
    <name type="scientific">Falco tinnunculus</name>
    <name type="common">Common kestrel</name>
    <dbReference type="NCBI Taxonomy" id="100819"/>
    <lineage>
        <taxon>Eukaryota</taxon>
        <taxon>Metazoa</taxon>
        <taxon>Chordata</taxon>
        <taxon>Craniata</taxon>
        <taxon>Vertebrata</taxon>
        <taxon>Euteleostomi</taxon>
        <taxon>Archelosauria</taxon>
        <taxon>Archosauria</taxon>
        <taxon>Dinosauria</taxon>
        <taxon>Saurischia</taxon>
        <taxon>Theropoda</taxon>
        <taxon>Coelurosauria</taxon>
        <taxon>Aves</taxon>
        <taxon>Neognathae</taxon>
        <taxon>Neoaves</taxon>
        <taxon>Telluraves</taxon>
        <taxon>Australaves</taxon>
        <taxon>Falconiformes</taxon>
        <taxon>Falconidae</taxon>
        <taxon>Falco</taxon>
    </lineage>
</organism>
<dbReference type="GO" id="GO:0043066">
    <property type="term" value="P:negative regulation of apoptotic process"/>
    <property type="evidence" value="ECO:0007669"/>
    <property type="project" value="UniProtKB-ARBA"/>
</dbReference>
<dbReference type="InterPro" id="IPR013281">
    <property type="entry name" value="Apop_reg_Mc1"/>
</dbReference>
<keyword evidence="17" id="KW-0539">Nucleus</keyword>
<evidence type="ECO:0000256" key="4">
    <source>
        <dbReference type="ARBA" id="ARBA00004642"/>
    </source>
</evidence>
<dbReference type="GO" id="GO:0001836">
    <property type="term" value="P:release of cytochrome c from mitochondria"/>
    <property type="evidence" value="ECO:0007669"/>
    <property type="project" value="TreeGrafter"/>
</dbReference>
<keyword evidence="15" id="KW-0496">Mitochondrion</keyword>
<keyword evidence="16 19" id="KW-0472">Membrane</keyword>
<dbReference type="FunFam" id="1.10.437.10:FF:000002">
    <property type="entry name" value="Induced myeloid leukemia cell differentiation protein Mcl-1"/>
    <property type="match status" value="1"/>
</dbReference>
<dbReference type="Ensembl" id="ENSFTIT00000007314.1">
    <property type="protein sequence ID" value="ENSFTIP00000007005.1"/>
    <property type="gene ID" value="ENSFTIG00000004797.1"/>
</dbReference>
<evidence type="ECO:0000313" key="21">
    <source>
        <dbReference type="Ensembl" id="ENSFTIP00000007005.1"/>
    </source>
</evidence>
<dbReference type="SMART" id="SM00337">
    <property type="entry name" value="BCL"/>
    <property type="match status" value="1"/>
</dbReference>
<reference evidence="21" key="2">
    <citation type="submission" date="2025-09" db="UniProtKB">
        <authorList>
            <consortium name="Ensembl"/>
        </authorList>
    </citation>
    <scope>IDENTIFICATION</scope>
</reference>
<evidence type="ECO:0000256" key="15">
    <source>
        <dbReference type="ARBA" id="ARBA00023128"/>
    </source>
</evidence>
<evidence type="ECO:0000256" key="6">
    <source>
        <dbReference type="ARBA" id="ARBA00022473"/>
    </source>
</evidence>
<dbReference type="InterPro" id="IPR046371">
    <property type="entry name" value="Bcl-2_BH1-3"/>
</dbReference>
<dbReference type="InterPro" id="IPR002475">
    <property type="entry name" value="Bcl2-like"/>
</dbReference>
<dbReference type="PANTHER" id="PTHR11256">
    <property type="entry name" value="BCL-2 RELATED"/>
    <property type="match status" value="1"/>
</dbReference>
<evidence type="ECO:0000256" key="16">
    <source>
        <dbReference type="ARBA" id="ARBA00023136"/>
    </source>
</evidence>
<dbReference type="GO" id="GO:0097192">
    <property type="term" value="P:extrinsic apoptotic signaling pathway in absence of ligand"/>
    <property type="evidence" value="ECO:0007669"/>
    <property type="project" value="TreeGrafter"/>
</dbReference>
<evidence type="ECO:0000256" key="9">
    <source>
        <dbReference type="ARBA" id="ARBA00022553"/>
    </source>
</evidence>
<keyword evidence="14 19" id="KW-1133">Transmembrane helix</keyword>
<keyword evidence="6" id="KW-0217">Developmental protein</keyword>
<dbReference type="CDD" id="cd06845">
    <property type="entry name" value="Bcl-2_like"/>
    <property type="match status" value="1"/>
</dbReference>
<dbReference type="GO" id="GO:0015267">
    <property type="term" value="F:channel activity"/>
    <property type="evidence" value="ECO:0007669"/>
    <property type="project" value="TreeGrafter"/>
</dbReference>
<sequence length="512" mass="53932">MVRAARAARPVPGGACFAGGSWGTAAPRGDGVGGGGTPGSDRAGRHKQGRHKAPSRARPGEAACAAGPGVPGVGPQEARRGDASPRGRRGLFRPFSPQKAPAWRGVTPTPPGPCRKRGRKRGRKWTGAASLRPRRAPRRVPSRHRRHISGSDAHRRAARRSCAVAAMFAVKRNAVISFNLYCGGGLALAPASPGGGPTPPPPAVVPATAAAAAEVPWAAASRPEVPRTLIGQAAAPRSLIGCGAAPRAALPPGGRPAALWSPEEELDGCEPEPERGPAGDSLPGPPDGLRQDSLELISRYLREAAGESEPGAKKLFPGLLGGPGRPGDAVMEKALETLRRVGNGVMQKHELTFQGMLQKLDIQKEEDLQSVCEVAAHVFSDGVTNWGRVVTLISFGAFVAKHLKSINQEKCISSLARIITDALVSSKREWLMSQGGWDGFVDFFRVEDLEGSIRNILMVFAGVAGLGASLAYMIRANDAKRRIFECGRTAYGCTVLHSSCEVAFLWRSLLLP</sequence>
<dbReference type="InterPro" id="IPR036834">
    <property type="entry name" value="Bcl-2-like_sf"/>
</dbReference>
<evidence type="ECO:0000256" key="10">
    <source>
        <dbReference type="ARBA" id="ARBA00022692"/>
    </source>
</evidence>
<comment type="subcellular location">
    <subcellularLocation>
        <location evidence="3">Cytoplasm</location>
    </subcellularLocation>
    <subcellularLocation>
        <location evidence="1">Membrane</location>
        <topology evidence="1">Single-pass membrane protein</topology>
    </subcellularLocation>
    <subcellularLocation>
        <location evidence="2">Mitochondrion</location>
    </subcellularLocation>
    <subcellularLocation>
        <location evidence="4">Nucleus</location>
        <location evidence="4">Nucleoplasm</location>
    </subcellularLocation>
</comment>
<dbReference type="PANTHER" id="PTHR11256:SF46">
    <property type="entry name" value="INDUCED MYELOID LEUKEMIA CELL DIFFERENTIATION PROTEIN MCL-1"/>
    <property type="match status" value="1"/>
</dbReference>
<keyword evidence="12" id="KW-0221">Differentiation</keyword>
<feature type="compositionally biased region" description="Low complexity" evidence="18">
    <location>
        <begin position="250"/>
        <end position="259"/>
    </location>
</feature>
<protein>
    <submittedName>
        <fullName evidence="21">MCL1 apoptosis regulator, BCL2 family member</fullName>
    </submittedName>
</protein>
<feature type="domain" description="Bcl-2 Bcl-2 homology region 1-3" evidence="20">
    <location>
        <begin position="338"/>
        <end position="437"/>
    </location>
</feature>
<keyword evidence="8" id="KW-1017">Isopeptide bond</keyword>
<evidence type="ECO:0000256" key="18">
    <source>
        <dbReference type="SAM" id="MobiDB-lite"/>
    </source>
</evidence>
<evidence type="ECO:0000256" key="1">
    <source>
        <dbReference type="ARBA" id="ARBA00004167"/>
    </source>
</evidence>
<keyword evidence="11" id="KW-0053">Apoptosis</keyword>
<dbReference type="GO" id="GO:0008053">
    <property type="term" value="P:mitochondrial fusion"/>
    <property type="evidence" value="ECO:0007669"/>
    <property type="project" value="TreeGrafter"/>
</dbReference>
<evidence type="ECO:0000313" key="22">
    <source>
        <dbReference type="Proteomes" id="UP000694562"/>
    </source>
</evidence>
<dbReference type="Proteomes" id="UP000694562">
    <property type="component" value="Unplaced"/>
</dbReference>
<evidence type="ECO:0000256" key="3">
    <source>
        <dbReference type="ARBA" id="ARBA00004496"/>
    </source>
</evidence>
<keyword evidence="10 19" id="KW-0812">Transmembrane</keyword>
<feature type="transmembrane region" description="Helical" evidence="19">
    <location>
        <begin position="456"/>
        <end position="474"/>
    </location>
</feature>
<dbReference type="GO" id="GO:0051400">
    <property type="term" value="F:BH domain binding"/>
    <property type="evidence" value="ECO:0007669"/>
    <property type="project" value="UniProtKB-ARBA"/>
</dbReference>
<feature type="compositionally biased region" description="Low complexity" evidence="18">
    <location>
        <begin position="56"/>
        <end position="76"/>
    </location>
</feature>
<dbReference type="AlphaFoldDB" id="A0A8C4U2H6"/>
<evidence type="ECO:0000256" key="12">
    <source>
        <dbReference type="ARBA" id="ARBA00022782"/>
    </source>
</evidence>
<dbReference type="SUPFAM" id="SSF56854">
    <property type="entry name" value="Bcl-2 inhibitors of programmed cell death"/>
    <property type="match status" value="1"/>
</dbReference>
<dbReference type="PRINTS" id="PR01862">
    <property type="entry name" value="BCL2FAMILY"/>
</dbReference>
<evidence type="ECO:0000256" key="14">
    <source>
        <dbReference type="ARBA" id="ARBA00022989"/>
    </source>
</evidence>
<dbReference type="InterPro" id="IPR020726">
    <property type="entry name" value="Bcl2_BH2_motif_CS"/>
</dbReference>
<feature type="compositionally biased region" description="Low complexity" evidence="18">
    <location>
        <begin position="1"/>
        <end position="15"/>
    </location>
</feature>
<dbReference type="Pfam" id="PF00452">
    <property type="entry name" value="Bcl-2"/>
    <property type="match status" value="1"/>
</dbReference>
<evidence type="ECO:0000259" key="20">
    <source>
        <dbReference type="SMART" id="SM00337"/>
    </source>
</evidence>
<keyword evidence="22" id="KW-1185">Reference proteome</keyword>
<dbReference type="GO" id="GO:0008630">
    <property type="term" value="P:intrinsic apoptotic signaling pathway in response to DNA damage"/>
    <property type="evidence" value="ECO:0007669"/>
    <property type="project" value="TreeGrafter"/>
</dbReference>
<feature type="compositionally biased region" description="Acidic residues" evidence="18">
    <location>
        <begin position="262"/>
        <end position="271"/>
    </location>
</feature>
<reference evidence="21" key="1">
    <citation type="submission" date="2025-08" db="UniProtKB">
        <authorList>
            <consortium name="Ensembl"/>
        </authorList>
    </citation>
    <scope>IDENTIFICATION</scope>
</reference>